<dbReference type="PRINTS" id="PR00411">
    <property type="entry name" value="PNDRDTASEI"/>
</dbReference>
<keyword evidence="3" id="KW-1185">Reference proteome</keyword>
<feature type="domain" description="FAD/NAD(P)-binding" evidence="1">
    <location>
        <begin position="4"/>
        <end position="297"/>
    </location>
</feature>
<gene>
    <name evidence="2" type="ORF">H2201_008635</name>
</gene>
<dbReference type="Gene3D" id="3.50.50.100">
    <property type="match status" value="1"/>
</dbReference>
<name>A0ABQ9NG52_9PEZI</name>
<evidence type="ECO:0000259" key="1">
    <source>
        <dbReference type="Pfam" id="PF07992"/>
    </source>
</evidence>
<dbReference type="EMBL" id="JAPDRL010000136">
    <property type="protein sequence ID" value="KAJ9656147.1"/>
    <property type="molecule type" value="Genomic_DNA"/>
</dbReference>
<protein>
    <recommendedName>
        <fullName evidence="1">FAD/NAD(P)-binding domain-containing protein</fullName>
    </recommendedName>
</protein>
<dbReference type="PANTHER" id="PTHR43735">
    <property type="entry name" value="APOPTOSIS-INDUCING FACTOR 1"/>
    <property type="match status" value="1"/>
</dbReference>
<evidence type="ECO:0000313" key="3">
    <source>
        <dbReference type="Proteomes" id="UP001172684"/>
    </source>
</evidence>
<dbReference type="Proteomes" id="UP001172684">
    <property type="component" value="Unassembled WGS sequence"/>
</dbReference>
<accession>A0ABQ9NG52</accession>
<dbReference type="Pfam" id="PF07992">
    <property type="entry name" value="Pyr_redox_2"/>
    <property type="match status" value="1"/>
</dbReference>
<comment type="caution">
    <text evidence="2">The sequence shown here is derived from an EMBL/GenBank/DDBJ whole genome shotgun (WGS) entry which is preliminary data.</text>
</comment>
<organism evidence="2 3">
    <name type="scientific">Coniosporium apollinis</name>
    <dbReference type="NCBI Taxonomy" id="61459"/>
    <lineage>
        <taxon>Eukaryota</taxon>
        <taxon>Fungi</taxon>
        <taxon>Dikarya</taxon>
        <taxon>Ascomycota</taxon>
        <taxon>Pezizomycotina</taxon>
        <taxon>Dothideomycetes</taxon>
        <taxon>Dothideomycetes incertae sedis</taxon>
        <taxon>Coniosporium</taxon>
    </lineage>
</organism>
<dbReference type="SUPFAM" id="SSF51905">
    <property type="entry name" value="FAD/NAD(P)-binding domain"/>
    <property type="match status" value="1"/>
</dbReference>
<dbReference type="PANTHER" id="PTHR43735:SF25">
    <property type="entry name" value="NAD(P)H DEHYDROGENASE 3"/>
    <property type="match status" value="1"/>
</dbReference>
<sequence length="418" mass="44280">MGPYSIVIIGASFGGIPAAHGLLRDVLPAIPALREQSYNVTLISPSPYFYWKVGSPRTIVNPAALPIEKVLLPIADGFKAYPKEHFEFMQAYATTINHTTKTVELSTDDGKTSHITYDSLVIASGTTFASPLWTVSKGSDALLAALKAVHARLPHASSVLVAGGGPAGVETAGELGQTYGGGKKEITLFSGSSRLLPRLKNAAVGKAAEARLAKQGVKVVHGVKVAGVDEAADGGKTTVALDDGTKMVVDVYIDATGELPNNKFIPEAWLDARGYVKTDSQTLRLDVPGVKRVYCIGSAGSYSNGGLLDVKFAGKALLESIELDIIEHCEISSSDPIPASSWLGRLTSWLPFFGSTDPAKRKNIYKRITEADMQFVPIGSTQGVGAVFGYKLPSFVITQVKSKDFMIRNAPKLVAGTG</sequence>
<reference evidence="2" key="1">
    <citation type="submission" date="2022-10" db="EMBL/GenBank/DDBJ databases">
        <title>Culturing micro-colonial fungi from biological soil crusts in the Mojave desert and describing Neophaeococcomyces mojavensis, and introducing the new genera and species Taxawa tesnikishii.</title>
        <authorList>
            <person name="Kurbessoian T."/>
            <person name="Stajich J.E."/>
        </authorList>
    </citation>
    <scope>NUCLEOTIDE SEQUENCE</scope>
    <source>
        <strain evidence="2">TK_1</strain>
    </source>
</reference>
<dbReference type="PRINTS" id="PR00368">
    <property type="entry name" value="FADPNR"/>
</dbReference>
<evidence type="ECO:0000313" key="2">
    <source>
        <dbReference type="EMBL" id="KAJ9656147.1"/>
    </source>
</evidence>
<proteinExistence type="predicted"/>
<dbReference type="InterPro" id="IPR036188">
    <property type="entry name" value="FAD/NAD-bd_sf"/>
</dbReference>
<dbReference type="InterPro" id="IPR023753">
    <property type="entry name" value="FAD/NAD-binding_dom"/>
</dbReference>